<organism evidence="1 2">
    <name type="scientific">Vibrio parahaemolyticus</name>
    <dbReference type="NCBI Taxonomy" id="670"/>
    <lineage>
        <taxon>Bacteria</taxon>
        <taxon>Pseudomonadati</taxon>
        <taxon>Pseudomonadota</taxon>
        <taxon>Gammaproteobacteria</taxon>
        <taxon>Vibrionales</taxon>
        <taxon>Vibrionaceae</taxon>
        <taxon>Vibrio</taxon>
    </lineage>
</organism>
<name>A0A227CGX5_VIBPH</name>
<proteinExistence type="predicted"/>
<dbReference type="AlphaFoldDB" id="A0A227CGX5"/>
<accession>A0A227CGX5</accession>
<evidence type="ECO:0000313" key="1">
    <source>
        <dbReference type="EMBL" id="OXE32401.1"/>
    </source>
</evidence>
<reference evidence="1 2" key="1">
    <citation type="journal article" date="2017" name="Appl. Environ. Microbiol.">
        <title>Parallel evolution of two clades of a major Atlantic endemic Vibrio parahaemolyticus pathogen lineage by independent acquisition of related pathogenicity islands.</title>
        <authorList>
            <person name="Xu F."/>
            <person name="Gonzalez-Escalona N."/>
            <person name="Drees K.P."/>
            <person name="Sebra R.P."/>
            <person name="Cooper V.S."/>
            <person name="Jones S.H."/>
            <person name="Whistler C.A."/>
        </authorList>
    </citation>
    <scope>NUCLEOTIDE SEQUENCE [LARGE SCALE GENOMIC DNA]</scope>
    <source>
        <strain evidence="1 2">MAVP-3</strain>
    </source>
</reference>
<dbReference type="EMBL" id="NIXT01000686">
    <property type="protein sequence ID" value="OXE32401.1"/>
    <property type="molecule type" value="Genomic_DNA"/>
</dbReference>
<sequence length="39" mass="4678">MLCHQRVNGLYEKADKSKDEFEITRFNKVSLGRTYETNR</sequence>
<protein>
    <submittedName>
        <fullName evidence="1">Uncharacterized protein</fullName>
    </submittedName>
</protein>
<gene>
    <name evidence="1" type="ORF">CA163_12890</name>
</gene>
<dbReference type="Proteomes" id="UP000214596">
    <property type="component" value="Unassembled WGS sequence"/>
</dbReference>
<comment type="caution">
    <text evidence="1">The sequence shown here is derived from an EMBL/GenBank/DDBJ whole genome shotgun (WGS) entry which is preliminary data.</text>
</comment>
<evidence type="ECO:0000313" key="2">
    <source>
        <dbReference type="Proteomes" id="UP000214596"/>
    </source>
</evidence>